<sequence>MLPPSDDHEASSYDQPRGTCPVCGDHQVRHLVIGYLAGPPAAASPDWVSWVGCVHPGYNRCCDACGHTWTASAHGEG</sequence>
<dbReference type="OrthoDB" id="3788533at2"/>
<gene>
    <name evidence="1" type="ORF">DDE18_05355</name>
</gene>
<reference evidence="1 2" key="1">
    <citation type="submission" date="2018-04" db="EMBL/GenBank/DDBJ databases">
        <title>Genome of Nocardioides gansuensis WSJ-1.</title>
        <authorList>
            <person name="Wu S."/>
            <person name="Wang G."/>
        </authorList>
    </citation>
    <scope>NUCLEOTIDE SEQUENCE [LARGE SCALE GENOMIC DNA]</scope>
    <source>
        <strain evidence="1 2">WSJ-1</strain>
    </source>
</reference>
<accession>A0A2T8FEB2</accession>
<proteinExistence type="predicted"/>
<evidence type="ECO:0000313" key="2">
    <source>
        <dbReference type="Proteomes" id="UP000246018"/>
    </source>
</evidence>
<protein>
    <submittedName>
        <fullName evidence="1">Uncharacterized protein</fullName>
    </submittedName>
</protein>
<organism evidence="1 2">
    <name type="scientific">Nocardioides gansuensis</name>
    <dbReference type="NCBI Taxonomy" id="2138300"/>
    <lineage>
        <taxon>Bacteria</taxon>
        <taxon>Bacillati</taxon>
        <taxon>Actinomycetota</taxon>
        <taxon>Actinomycetes</taxon>
        <taxon>Propionibacteriales</taxon>
        <taxon>Nocardioidaceae</taxon>
        <taxon>Nocardioides</taxon>
    </lineage>
</organism>
<comment type="caution">
    <text evidence="1">The sequence shown here is derived from an EMBL/GenBank/DDBJ whole genome shotgun (WGS) entry which is preliminary data.</text>
</comment>
<evidence type="ECO:0000313" key="1">
    <source>
        <dbReference type="EMBL" id="PVG84033.1"/>
    </source>
</evidence>
<name>A0A2T8FEB2_9ACTN</name>
<dbReference type="Proteomes" id="UP000246018">
    <property type="component" value="Unassembled WGS sequence"/>
</dbReference>
<dbReference type="AlphaFoldDB" id="A0A2T8FEB2"/>
<dbReference type="EMBL" id="QDGZ01000002">
    <property type="protein sequence ID" value="PVG84033.1"/>
    <property type="molecule type" value="Genomic_DNA"/>
</dbReference>
<keyword evidence="2" id="KW-1185">Reference proteome</keyword>